<evidence type="ECO:0000259" key="1">
    <source>
        <dbReference type="Pfam" id="PF00534"/>
    </source>
</evidence>
<organism evidence="3 4">
    <name type="scientific">Chitinophaga ginsengisoli</name>
    <dbReference type="NCBI Taxonomy" id="363837"/>
    <lineage>
        <taxon>Bacteria</taxon>
        <taxon>Pseudomonadati</taxon>
        <taxon>Bacteroidota</taxon>
        <taxon>Chitinophagia</taxon>
        <taxon>Chitinophagales</taxon>
        <taxon>Chitinophagaceae</taxon>
        <taxon>Chitinophaga</taxon>
    </lineage>
</organism>
<dbReference type="InterPro" id="IPR028098">
    <property type="entry name" value="Glyco_trans_4-like_N"/>
</dbReference>
<keyword evidence="3" id="KW-0808">Transferase</keyword>
<proteinExistence type="predicted"/>
<dbReference type="CDD" id="cd03800">
    <property type="entry name" value="GT4_sucrose_synthase"/>
    <property type="match status" value="1"/>
</dbReference>
<dbReference type="PANTHER" id="PTHR45947:SF3">
    <property type="entry name" value="SULFOQUINOVOSYL TRANSFERASE SQD2"/>
    <property type="match status" value="1"/>
</dbReference>
<dbReference type="InterPro" id="IPR050194">
    <property type="entry name" value="Glycosyltransferase_grp1"/>
</dbReference>
<evidence type="ECO:0000313" key="3">
    <source>
        <dbReference type="EMBL" id="PSL34819.1"/>
    </source>
</evidence>
<evidence type="ECO:0000313" key="4">
    <source>
        <dbReference type="Proteomes" id="UP000240978"/>
    </source>
</evidence>
<feature type="domain" description="Glycosyl transferase family 1" evidence="1">
    <location>
        <begin position="215"/>
        <end position="379"/>
    </location>
</feature>
<dbReference type="Gene3D" id="3.40.50.2000">
    <property type="entry name" value="Glycogen Phosphorylase B"/>
    <property type="match status" value="2"/>
</dbReference>
<gene>
    <name evidence="3" type="ORF">CLV42_102392</name>
</gene>
<dbReference type="GO" id="GO:0016757">
    <property type="term" value="F:glycosyltransferase activity"/>
    <property type="evidence" value="ECO:0007669"/>
    <property type="project" value="InterPro"/>
</dbReference>
<dbReference type="InterPro" id="IPR001296">
    <property type="entry name" value="Glyco_trans_1"/>
</dbReference>
<feature type="domain" description="Glycosyltransferase subfamily 4-like N-terminal" evidence="2">
    <location>
        <begin position="24"/>
        <end position="201"/>
    </location>
</feature>
<dbReference type="Pfam" id="PF00534">
    <property type="entry name" value="Glycos_transf_1"/>
    <property type="match status" value="1"/>
</dbReference>
<accession>A0A2P8GLG2</accession>
<name>A0A2P8GLG2_9BACT</name>
<sequence length="423" mass="47331">MGKRIAFISEHASPLAALGGADAGGQNVYVGEVAKQLATMDYQIDIFTRREDKELPEVVSFGDKIRIIHVNAGPAEDIPKETLLQYMPAFKADMLRFMQEEQITYELIHANFFMSAWVAMALKRELGIPFVVTFHALGHIRRIHQGDNDQFPKERLAIEEEAVREARVIVAECPQDREDLMTYYHAPAEKITVIPCGVNVEELYPVNKSVARSLLGIPYDEKVLLQLGRMVPRKGVDNVIMALAKARCRSSNVRLLIVGGDVDTAKELTRLKQLASDLKISDKVYFLGQKSRQELKYYYTAADIFITTPWYEPFGITPLEAMACGTPVIGSKVGGIKYSVADGHSGALVPPKDPEALARKITTLLQSPAILREMGNNALRRVNKLFTWELVARDMQAVYEGIIGNNDISYPRNFRTEEESVSI</sequence>
<dbReference type="PANTHER" id="PTHR45947">
    <property type="entry name" value="SULFOQUINOVOSYL TRANSFERASE SQD2"/>
    <property type="match status" value="1"/>
</dbReference>
<reference evidence="3 4" key="1">
    <citation type="submission" date="2018-03" db="EMBL/GenBank/DDBJ databases">
        <title>Genomic Encyclopedia of Archaeal and Bacterial Type Strains, Phase II (KMG-II): from individual species to whole genera.</title>
        <authorList>
            <person name="Goeker M."/>
        </authorList>
    </citation>
    <scope>NUCLEOTIDE SEQUENCE [LARGE SCALE GENOMIC DNA]</scope>
    <source>
        <strain evidence="3 4">DSM 18107</strain>
    </source>
</reference>
<protein>
    <submittedName>
        <fullName evidence="3">Glycosyltransferase involved in cell wall biosynthesis</fullName>
    </submittedName>
</protein>
<dbReference type="Proteomes" id="UP000240978">
    <property type="component" value="Unassembled WGS sequence"/>
</dbReference>
<dbReference type="SUPFAM" id="SSF53756">
    <property type="entry name" value="UDP-Glycosyltransferase/glycogen phosphorylase"/>
    <property type="match status" value="1"/>
</dbReference>
<dbReference type="EMBL" id="PYGK01000002">
    <property type="protein sequence ID" value="PSL34819.1"/>
    <property type="molecule type" value="Genomic_DNA"/>
</dbReference>
<evidence type="ECO:0000259" key="2">
    <source>
        <dbReference type="Pfam" id="PF13439"/>
    </source>
</evidence>
<dbReference type="AlphaFoldDB" id="A0A2P8GLG2"/>
<keyword evidence="4" id="KW-1185">Reference proteome</keyword>
<dbReference type="RefSeq" id="WP_106601084.1">
    <property type="nucleotide sequence ID" value="NZ_PYGK01000002.1"/>
</dbReference>
<comment type="caution">
    <text evidence="3">The sequence shown here is derived from an EMBL/GenBank/DDBJ whole genome shotgun (WGS) entry which is preliminary data.</text>
</comment>
<dbReference type="Pfam" id="PF13439">
    <property type="entry name" value="Glyco_transf_4"/>
    <property type="match status" value="1"/>
</dbReference>
<dbReference type="OrthoDB" id="9810929at2"/>